<evidence type="ECO:0000256" key="1">
    <source>
        <dbReference type="ARBA" id="ARBA00008390"/>
    </source>
</evidence>
<dbReference type="Pfam" id="PF00061">
    <property type="entry name" value="Lipocalin"/>
    <property type="match status" value="1"/>
</dbReference>
<dbReference type="InterPro" id="IPR012674">
    <property type="entry name" value="Calycin"/>
</dbReference>
<proteinExistence type="inferred from homology"/>
<dbReference type="AlphaFoldDB" id="A0A2W1BHB1"/>
<organism evidence="4 5">
    <name type="scientific">Helicoverpa armigera</name>
    <name type="common">Cotton bollworm</name>
    <name type="synonym">Heliothis armigera</name>
    <dbReference type="NCBI Taxonomy" id="29058"/>
    <lineage>
        <taxon>Eukaryota</taxon>
        <taxon>Metazoa</taxon>
        <taxon>Ecdysozoa</taxon>
        <taxon>Arthropoda</taxon>
        <taxon>Hexapoda</taxon>
        <taxon>Insecta</taxon>
        <taxon>Pterygota</taxon>
        <taxon>Neoptera</taxon>
        <taxon>Endopterygota</taxon>
        <taxon>Lepidoptera</taxon>
        <taxon>Glossata</taxon>
        <taxon>Ditrysia</taxon>
        <taxon>Noctuoidea</taxon>
        <taxon>Noctuidae</taxon>
        <taxon>Heliothinae</taxon>
        <taxon>Helicoverpa</taxon>
    </lineage>
</organism>
<gene>
    <name evidence="4" type="primary">HaOG210112</name>
    <name evidence="4" type="ORF">B5X24_HaOG210112</name>
</gene>
<dbReference type="OrthoDB" id="354351at2759"/>
<dbReference type="Proteomes" id="UP000249218">
    <property type="component" value="Unassembled WGS sequence"/>
</dbReference>
<protein>
    <recommendedName>
        <fullName evidence="3">Lipocalin/cytosolic fatty-acid binding domain-containing protein</fullName>
    </recommendedName>
</protein>
<sequence>MASLDKYLNIKYKLKSSDQFEEYMKFVGVGMLQRKAASAVSPVAVLTKDGDTYTFAMTTPFRDMVFSFKFDEEFVEERPDGVKVKTVITMDGDTMIQTQTDDSGKRSIHVRTFTPELLTVVSTADGWDGKCVRTYEVVKD</sequence>
<comment type="similarity">
    <text evidence="1">Belongs to the calycin superfamily. Fatty-acid binding protein (FABP) family.</text>
</comment>
<keyword evidence="2" id="KW-0446">Lipid-binding</keyword>
<dbReference type="InterPro" id="IPR031259">
    <property type="entry name" value="ILBP"/>
</dbReference>
<evidence type="ECO:0000259" key="3">
    <source>
        <dbReference type="Pfam" id="PF00061"/>
    </source>
</evidence>
<dbReference type="PRINTS" id="PR00178">
    <property type="entry name" value="FATTYACIDBP"/>
</dbReference>
<dbReference type="Gene3D" id="2.40.128.20">
    <property type="match status" value="1"/>
</dbReference>
<evidence type="ECO:0000313" key="4">
    <source>
        <dbReference type="EMBL" id="PZC73095.1"/>
    </source>
</evidence>
<evidence type="ECO:0000256" key="2">
    <source>
        <dbReference type="ARBA" id="ARBA00023121"/>
    </source>
</evidence>
<dbReference type="InterPro" id="IPR000566">
    <property type="entry name" value="Lipocln_cytosolic_FA-bd_dom"/>
</dbReference>
<accession>A0A2W1BHB1</accession>
<reference evidence="4 5" key="1">
    <citation type="journal article" date="2017" name="BMC Biol.">
        <title>Genomic innovations, transcriptional plasticity and gene loss underlying the evolution and divergence of two highly polyphagous and invasive Helicoverpa pest species.</title>
        <authorList>
            <person name="Pearce S.L."/>
            <person name="Clarke D.F."/>
            <person name="East P.D."/>
            <person name="Elfekih S."/>
            <person name="Gordon K.H."/>
            <person name="Jermiin L.S."/>
            <person name="McGaughran A."/>
            <person name="Oakeshott J.G."/>
            <person name="Papanikolaou A."/>
            <person name="Perera O.P."/>
            <person name="Rane R.V."/>
            <person name="Richards S."/>
            <person name="Tay W.T."/>
            <person name="Walsh T.K."/>
            <person name="Anderson A."/>
            <person name="Anderson C.J."/>
            <person name="Asgari S."/>
            <person name="Board P.G."/>
            <person name="Bretschneider A."/>
            <person name="Campbell P.M."/>
            <person name="Chertemps T."/>
            <person name="Christeller J.T."/>
            <person name="Coppin C.W."/>
            <person name="Downes S.J."/>
            <person name="Duan G."/>
            <person name="Farnsworth C.A."/>
            <person name="Good R.T."/>
            <person name="Han L.B."/>
            <person name="Han Y.C."/>
            <person name="Hatje K."/>
            <person name="Horne I."/>
            <person name="Huang Y.P."/>
            <person name="Hughes D.S."/>
            <person name="Jacquin-Joly E."/>
            <person name="James W."/>
            <person name="Jhangiani S."/>
            <person name="Kollmar M."/>
            <person name="Kuwar S.S."/>
            <person name="Li S."/>
            <person name="Liu N.Y."/>
            <person name="Maibeche M.T."/>
            <person name="Miller J.R."/>
            <person name="Montagne N."/>
            <person name="Perry T."/>
            <person name="Qu J."/>
            <person name="Song S.V."/>
            <person name="Sutton G.G."/>
            <person name="Vogel H."/>
            <person name="Walenz B.P."/>
            <person name="Xu W."/>
            <person name="Zhang H.J."/>
            <person name="Zou Z."/>
            <person name="Batterham P."/>
            <person name="Edwards O.R."/>
            <person name="Feyereisen R."/>
            <person name="Gibbs R.A."/>
            <person name="Heckel D.G."/>
            <person name="McGrath A."/>
            <person name="Robin C."/>
            <person name="Scherer S.E."/>
            <person name="Worley K.C."/>
            <person name="Wu Y.D."/>
        </authorList>
    </citation>
    <scope>NUCLEOTIDE SEQUENCE [LARGE SCALE GENOMIC DNA]</scope>
    <source>
        <strain evidence="4">Harm_GR_Male_#8</strain>
        <tissue evidence="4">Whole organism</tissue>
    </source>
</reference>
<dbReference type="EMBL" id="KZ150128">
    <property type="protein sequence ID" value="PZC73095.1"/>
    <property type="molecule type" value="Genomic_DNA"/>
</dbReference>
<dbReference type="GO" id="GO:0008289">
    <property type="term" value="F:lipid binding"/>
    <property type="evidence" value="ECO:0007669"/>
    <property type="project" value="UniProtKB-KW"/>
</dbReference>
<dbReference type="InterPro" id="IPR000463">
    <property type="entry name" value="Fatty_acid-bd"/>
</dbReference>
<dbReference type="PANTHER" id="PTHR11955">
    <property type="entry name" value="FATTY ACID BINDING PROTEIN"/>
    <property type="match status" value="1"/>
</dbReference>
<evidence type="ECO:0000313" key="5">
    <source>
        <dbReference type="Proteomes" id="UP000249218"/>
    </source>
</evidence>
<keyword evidence="5" id="KW-1185">Reference proteome</keyword>
<dbReference type="SUPFAM" id="SSF50814">
    <property type="entry name" value="Lipocalins"/>
    <property type="match status" value="1"/>
</dbReference>
<name>A0A2W1BHB1_HELAM</name>
<feature type="domain" description="Lipocalin/cytosolic fatty-acid binding" evidence="3">
    <location>
        <begin position="11"/>
        <end position="113"/>
    </location>
</feature>